<dbReference type="InterPro" id="IPR005380">
    <property type="entry name" value="XS_domain"/>
</dbReference>
<dbReference type="InterPro" id="IPR005379">
    <property type="entry name" value="FDM1-5/IDN2_XH"/>
</dbReference>
<dbReference type="InterPro" id="IPR038588">
    <property type="entry name" value="XS_domain_sf"/>
</dbReference>
<name>B9F541_ORYSJ</name>
<dbReference type="AlphaFoldDB" id="B9F541"/>
<evidence type="ECO:0000259" key="6">
    <source>
        <dbReference type="Pfam" id="PF03469"/>
    </source>
</evidence>
<dbReference type="EMBL" id="CM000139">
    <property type="protein sequence ID" value="EEE56772.1"/>
    <property type="molecule type" value="Genomic_DNA"/>
</dbReference>
<keyword evidence="2" id="KW-0943">RNA-mediated gene silencing</keyword>
<evidence type="ECO:0000256" key="4">
    <source>
        <dbReference type="SAM" id="MobiDB-lite"/>
    </source>
</evidence>
<gene>
    <name evidence="8" type="ORF">OsJ_06333</name>
</gene>
<feature type="coiled-coil region" evidence="3">
    <location>
        <begin position="356"/>
        <end position="510"/>
    </location>
</feature>
<protein>
    <submittedName>
        <fullName evidence="8">Uncharacterized protein</fullName>
    </submittedName>
</protein>
<feature type="domain" description="XS" evidence="5">
    <location>
        <begin position="207"/>
        <end position="310"/>
    </location>
</feature>
<reference evidence="8" key="1">
    <citation type="journal article" date="2005" name="PLoS Biol.">
        <title>The genomes of Oryza sativa: a history of duplications.</title>
        <authorList>
            <person name="Yu J."/>
            <person name="Wang J."/>
            <person name="Lin W."/>
            <person name="Li S."/>
            <person name="Li H."/>
            <person name="Zhou J."/>
            <person name="Ni P."/>
            <person name="Dong W."/>
            <person name="Hu S."/>
            <person name="Zeng C."/>
            <person name="Zhang J."/>
            <person name="Zhang Y."/>
            <person name="Li R."/>
            <person name="Xu Z."/>
            <person name="Li S."/>
            <person name="Li X."/>
            <person name="Zheng H."/>
            <person name="Cong L."/>
            <person name="Lin L."/>
            <person name="Yin J."/>
            <person name="Geng J."/>
            <person name="Li G."/>
            <person name="Shi J."/>
            <person name="Liu J."/>
            <person name="Lv H."/>
            <person name="Li J."/>
            <person name="Wang J."/>
            <person name="Deng Y."/>
            <person name="Ran L."/>
            <person name="Shi X."/>
            <person name="Wang X."/>
            <person name="Wu Q."/>
            <person name="Li C."/>
            <person name="Ren X."/>
            <person name="Wang J."/>
            <person name="Wang X."/>
            <person name="Li D."/>
            <person name="Liu D."/>
            <person name="Zhang X."/>
            <person name="Ji Z."/>
            <person name="Zhao W."/>
            <person name="Sun Y."/>
            <person name="Zhang Z."/>
            <person name="Bao J."/>
            <person name="Han Y."/>
            <person name="Dong L."/>
            <person name="Ji J."/>
            <person name="Chen P."/>
            <person name="Wu S."/>
            <person name="Liu J."/>
            <person name="Xiao Y."/>
            <person name="Bu D."/>
            <person name="Tan J."/>
            <person name="Yang L."/>
            <person name="Ye C."/>
            <person name="Zhang J."/>
            <person name="Xu J."/>
            <person name="Zhou Y."/>
            <person name="Yu Y."/>
            <person name="Zhang B."/>
            <person name="Zhuang S."/>
            <person name="Wei H."/>
            <person name="Liu B."/>
            <person name="Lei M."/>
            <person name="Yu H."/>
            <person name="Li Y."/>
            <person name="Xu H."/>
            <person name="Wei S."/>
            <person name="He X."/>
            <person name="Fang L."/>
            <person name="Zhang Z."/>
            <person name="Zhang Y."/>
            <person name="Huang X."/>
            <person name="Su Z."/>
            <person name="Tong W."/>
            <person name="Li J."/>
            <person name="Tong Z."/>
            <person name="Li S."/>
            <person name="Ye J."/>
            <person name="Wang L."/>
            <person name="Fang L."/>
            <person name="Lei T."/>
            <person name="Chen C."/>
            <person name="Chen H."/>
            <person name="Xu Z."/>
            <person name="Li H."/>
            <person name="Huang H."/>
            <person name="Zhang F."/>
            <person name="Xu H."/>
            <person name="Li N."/>
            <person name="Zhao C."/>
            <person name="Li S."/>
            <person name="Dong L."/>
            <person name="Huang Y."/>
            <person name="Li L."/>
            <person name="Xi Y."/>
            <person name="Qi Q."/>
            <person name="Li W."/>
            <person name="Zhang B."/>
            <person name="Hu W."/>
            <person name="Zhang Y."/>
            <person name="Tian X."/>
            <person name="Jiao Y."/>
            <person name="Liang X."/>
            <person name="Jin J."/>
            <person name="Gao L."/>
            <person name="Zheng W."/>
            <person name="Hao B."/>
            <person name="Liu S."/>
            <person name="Wang W."/>
            <person name="Yuan L."/>
            <person name="Cao M."/>
            <person name="McDermott J."/>
            <person name="Samudrala R."/>
            <person name="Wang J."/>
            <person name="Wong G.K."/>
            <person name="Yang H."/>
        </authorList>
    </citation>
    <scope>NUCLEOTIDE SEQUENCE [LARGE SCALE GENOMIC DNA]</scope>
</reference>
<accession>B9F541</accession>
<reference evidence="8" key="2">
    <citation type="submission" date="2008-12" db="EMBL/GenBank/DDBJ databases">
        <title>Improved gene annotation of the rice (Oryza sativa) genomes.</title>
        <authorList>
            <person name="Wang J."/>
            <person name="Li R."/>
            <person name="Fan W."/>
            <person name="Huang Q."/>
            <person name="Zhang J."/>
            <person name="Zhou Y."/>
            <person name="Hu Y."/>
            <person name="Zi S."/>
            <person name="Li J."/>
            <person name="Ni P."/>
            <person name="Zheng H."/>
            <person name="Zhang Y."/>
            <person name="Zhao M."/>
            <person name="Hao Q."/>
            <person name="McDermott J."/>
            <person name="Samudrala R."/>
            <person name="Kristiansen K."/>
            <person name="Wong G.K.-S."/>
        </authorList>
    </citation>
    <scope>NUCLEOTIDE SEQUENCE</scope>
</reference>
<keyword evidence="1 3" id="KW-0175">Coiled coil</keyword>
<dbReference type="Pfam" id="PF03469">
    <property type="entry name" value="XH"/>
    <property type="match status" value="1"/>
</dbReference>
<evidence type="ECO:0000256" key="2">
    <source>
        <dbReference type="ARBA" id="ARBA00023158"/>
    </source>
</evidence>
<evidence type="ECO:0000259" key="7">
    <source>
        <dbReference type="Pfam" id="PF03470"/>
    </source>
</evidence>
<evidence type="ECO:0000256" key="1">
    <source>
        <dbReference type="ARBA" id="ARBA00023054"/>
    </source>
</evidence>
<feature type="region of interest" description="Disordered" evidence="4">
    <location>
        <begin position="39"/>
        <end position="66"/>
    </location>
</feature>
<organism evidence="8">
    <name type="scientific">Oryza sativa subsp. japonica</name>
    <name type="common">Rice</name>
    <dbReference type="NCBI Taxonomy" id="39947"/>
    <lineage>
        <taxon>Eukaryota</taxon>
        <taxon>Viridiplantae</taxon>
        <taxon>Streptophyta</taxon>
        <taxon>Embryophyta</taxon>
        <taxon>Tracheophyta</taxon>
        <taxon>Spermatophyta</taxon>
        <taxon>Magnoliopsida</taxon>
        <taxon>Liliopsida</taxon>
        <taxon>Poales</taxon>
        <taxon>Poaceae</taxon>
        <taxon>BOP clade</taxon>
        <taxon>Oryzoideae</taxon>
        <taxon>Oryzeae</taxon>
        <taxon>Oryzinae</taxon>
        <taxon>Oryza</taxon>
        <taxon>Oryza sativa</taxon>
    </lineage>
</organism>
<dbReference type="PANTHER" id="PTHR21596:SF84">
    <property type="entry name" value="OS02G0293300 PROTEIN"/>
    <property type="match status" value="1"/>
</dbReference>
<evidence type="ECO:0000259" key="5">
    <source>
        <dbReference type="Pfam" id="PF03468"/>
    </source>
</evidence>
<sequence>MMVIAEIYMRCAVRFLVSIRAAASTRVLANRLGQSRNLSTTSDMLGKGGEVDRRGGTAGKATQVESTSGATEVLAKQAGSGGGENMSVQWSAMDFTSDESELSDADIDDYADKCYMDLKSGKPVVSLGNEKFRCPFCLGKKKQDYRYNELLQHAIGVGASNRAPKVKANHMALANLLKNDYADAAGSLPSRQAIGPSNPPRPLQDQEAYVWPWMGILANVPAEKTKEDGASLMQQLANFNPLQFTAVLCSEGRYTGYAVVGFSKDWIGFTNALAFHNYFKSQRLGKKDWAALGQEKYICGWMAKEEDYKSSDPVGRFLSANGDLKTVSGLENDLSRKTETLIANLSHQITAKSKYLVELECRCNQMNLSVKRAMEETDLLHKSYNEEMRNMQSAAREHSQKIFEETDQLRKQLDDKENAIERRSKQLSKFVAQTDIERRKLESEMKKNSEQNDSIHMARIEQQKSDKNVLKLVEKHKKEKEIALNKILQLEKQLDEKQKLELEIQQLRGRLLVVQHMEGEGVDVKKRTDELTEELNEKIEEMEYMEGLNQTLIIKERKTNDELQDAKKALISGLSELLGPRSTIGLKRMGELDEKPFLAACKKRYGTADGEAEIKAAEFCSEWQENLKDANWHPFKIVTRGGKTEQIINEDDEKLVGLKEQLGDEVYKAVTTALLEINEYNASGSYVVSELWNNKEDRKASMQEALQHVLEQWKLRRRRR</sequence>
<evidence type="ECO:0000313" key="8">
    <source>
        <dbReference type="EMBL" id="EEE56772.1"/>
    </source>
</evidence>
<dbReference type="InterPro" id="IPR005381">
    <property type="entry name" value="Znf-XS_domain"/>
</dbReference>
<dbReference type="PANTHER" id="PTHR21596">
    <property type="entry name" value="RIBONUCLEASE P SUBUNIT P38"/>
    <property type="match status" value="1"/>
</dbReference>
<dbReference type="Pfam" id="PF03468">
    <property type="entry name" value="XS"/>
    <property type="match status" value="1"/>
</dbReference>
<feature type="domain" description="Zinc finger-XS" evidence="7">
    <location>
        <begin position="134"/>
        <end position="174"/>
    </location>
</feature>
<dbReference type="GO" id="GO:0080188">
    <property type="term" value="P:gene silencing by siRNA-directed DNA methylation"/>
    <property type="evidence" value="ECO:0007669"/>
    <property type="project" value="InterPro"/>
</dbReference>
<dbReference type="InterPro" id="IPR045177">
    <property type="entry name" value="FDM1-5/IDN2"/>
</dbReference>
<evidence type="ECO:0000256" key="3">
    <source>
        <dbReference type="SAM" id="Coils"/>
    </source>
</evidence>
<dbReference type="HOGENOM" id="CLU_021775_1_1_1"/>
<feature type="domain" description="Factor of DNA methylation 1-5/IDN2" evidence="6">
    <location>
        <begin position="587"/>
        <end position="718"/>
    </location>
</feature>
<dbReference type="Gene3D" id="3.30.70.2890">
    <property type="entry name" value="XS domain"/>
    <property type="match status" value="1"/>
</dbReference>
<proteinExistence type="predicted"/>
<dbReference type="Proteomes" id="UP000007752">
    <property type="component" value="Chromosome 2"/>
</dbReference>
<dbReference type="Pfam" id="PF03470">
    <property type="entry name" value="zf-XS"/>
    <property type="match status" value="1"/>
</dbReference>